<organism evidence="2 3">
    <name type="scientific">Ceratobasidium theobromae</name>
    <dbReference type="NCBI Taxonomy" id="1582974"/>
    <lineage>
        <taxon>Eukaryota</taxon>
        <taxon>Fungi</taxon>
        <taxon>Dikarya</taxon>
        <taxon>Basidiomycota</taxon>
        <taxon>Agaricomycotina</taxon>
        <taxon>Agaricomycetes</taxon>
        <taxon>Cantharellales</taxon>
        <taxon>Ceratobasidiaceae</taxon>
        <taxon>Ceratobasidium</taxon>
    </lineage>
</organism>
<keyword evidence="3" id="KW-1185">Reference proteome</keyword>
<dbReference type="OrthoDB" id="3179957at2759"/>
<feature type="signal peptide" evidence="1">
    <location>
        <begin position="1"/>
        <end position="21"/>
    </location>
</feature>
<dbReference type="AlphaFoldDB" id="A0A5N5QQ38"/>
<dbReference type="Proteomes" id="UP000383932">
    <property type="component" value="Unassembled WGS sequence"/>
</dbReference>
<evidence type="ECO:0000313" key="2">
    <source>
        <dbReference type="EMBL" id="KAB5593885.1"/>
    </source>
</evidence>
<evidence type="ECO:0000313" key="3">
    <source>
        <dbReference type="Proteomes" id="UP000383932"/>
    </source>
</evidence>
<proteinExistence type="predicted"/>
<keyword evidence="1" id="KW-0732">Signal</keyword>
<comment type="caution">
    <text evidence="2">The sequence shown here is derived from an EMBL/GenBank/DDBJ whole genome shotgun (WGS) entry which is preliminary data.</text>
</comment>
<feature type="chain" id="PRO_5024272271" evidence="1">
    <location>
        <begin position="22"/>
        <end position="240"/>
    </location>
</feature>
<reference evidence="2 3" key="1">
    <citation type="journal article" date="2019" name="Fungal Biol. Biotechnol.">
        <title>Draft genome sequence of fastidious pathogen Ceratobasidium theobromae, which causes vascular-streak dieback in Theobroma cacao.</title>
        <authorList>
            <person name="Ali S.S."/>
            <person name="Asman A."/>
            <person name="Shao J."/>
            <person name="Firmansyah A.P."/>
            <person name="Susilo A.W."/>
            <person name="Rosmana A."/>
            <person name="McMahon P."/>
            <person name="Junaid M."/>
            <person name="Guest D."/>
            <person name="Kheng T.Y."/>
            <person name="Meinhardt L.W."/>
            <person name="Bailey B.A."/>
        </authorList>
    </citation>
    <scope>NUCLEOTIDE SEQUENCE [LARGE SCALE GENOMIC DNA]</scope>
    <source>
        <strain evidence="2 3">CT2</strain>
    </source>
</reference>
<evidence type="ECO:0000256" key="1">
    <source>
        <dbReference type="SAM" id="SignalP"/>
    </source>
</evidence>
<sequence>MLFGRLASFVAVLSLTGSVLAAPTPKPDFEVKPLKCLEAELEKEEGGGFEIEIESNCKGLPIEIELEIKPKKSTPKALLRKRAEAELSLSGSILAAQKQLDTLKVQIDDVMAGPMGSIERKASKLMTNVHGVVNALTTEMGSFSKADATTLYRNPSGDSPLTDADLAKIISTFLLRISEIEKSAQHVSGYAFTSAQQNIRQDLLSMKTLLSTLVPNAYNSVASMMAMAMTMGTGAAGIIA</sequence>
<protein>
    <submittedName>
        <fullName evidence="2">Putative effector protein</fullName>
    </submittedName>
</protein>
<dbReference type="EMBL" id="SSOP01000028">
    <property type="protein sequence ID" value="KAB5593885.1"/>
    <property type="molecule type" value="Genomic_DNA"/>
</dbReference>
<gene>
    <name evidence="2" type="ORF">CTheo_2611</name>
</gene>
<accession>A0A5N5QQ38</accession>
<name>A0A5N5QQ38_9AGAM</name>